<evidence type="ECO:0000256" key="6">
    <source>
        <dbReference type="ARBA" id="ARBA00023136"/>
    </source>
</evidence>
<feature type="transmembrane region" description="Helical" evidence="9">
    <location>
        <begin position="300"/>
        <end position="323"/>
    </location>
</feature>
<evidence type="ECO:0000256" key="7">
    <source>
        <dbReference type="ARBA" id="ARBA00023170"/>
    </source>
</evidence>
<name>A0AAD4JYW9_9MUSC</name>
<evidence type="ECO:0008006" key="14">
    <source>
        <dbReference type="Google" id="ProtNLM"/>
    </source>
</evidence>
<evidence type="ECO:0000256" key="8">
    <source>
        <dbReference type="ARBA" id="ARBA00023180"/>
    </source>
</evidence>
<keyword evidence="8" id="KW-0325">Glycoprotein</keyword>
<evidence type="ECO:0000256" key="4">
    <source>
        <dbReference type="ARBA" id="ARBA00022692"/>
    </source>
</evidence>
<evidence type="ECO:0000259" key="10">
    <source>
        <dbReference type="Pfam" id="PF00060"/>
    </source>
</evidence>
<feature type="domain" description="Ionotropic receptor 75a N-terminal" evidence="11">
    <location>
        <begin position="24"/>
        <end position="171"/>
    </location>
</feature>
<dbReference type="InterPro" id="IPR001320">
    <property type="entry name" value="Iontro_rcpt_C"/>
</dbReference>
<feature type="non-terminal residue" evidence="12">
    <location>
        <position position="1"/>
    </location>
</feature>
<dbReference type="GO" id="GO:0015276">
    <property type="term" value="F:ligand-gated monoatomic ion channel activity"/>
    <property type="evidence" value="ECO:0007669"/>
    <property type="project" value="InterPro"/>
</dbReference>
<dbReference type="Pfam" id="PF24576">
    <property type="entry name" value="IR75A_N"/>
    <property type="match status" value="1"/>
</dbReference>
<dbReference type="PANTHER" id="PTHR42643:SF32">
    <property type="entry name" value="IONOTROPIC RECEPTOR 31A, ISOFORM C-RELATED"/>
    <property type="match status" value="1"/>
</dbReference>
<organism evidence="12 13">
    <name type="scientific">Drosophila rubida</name>
    <dbReference type="NCBI Taxonomy" id="30044"/>
    <lineage>
        <taxon>Eukaryota</taxon>
        <taxon>Metazoa</taxon>
        <taxon>Ecdysozoa</taxon>
        <taxon>Arthropoda</taxon>
        <taxon>Hexapoda</taxon>
        <taxon>Insecta</taxon>
        <taxon>Pterygota</taxon>
        <taxon>Neoptera</taxon>
        <taxon>Endopterygota</taxon>
        <taxon>Diptera</taxon>
        <taxon>Brachycera</taxon>
        <taxon>Muscomorpha</taxon>
        <taxon>Ephydroidea</taxon>
        <taxon>Drosophilidae</taxon>
        <taxon>Drosophila</taxon>
    </lineage>
</organism>
<accession>A0AAD4JYW9</accession>
<dbReference type="Proteomes" id="UP001200034">
    <property type="component" value="Unassembled WGS sequence"/>
</dbReference>
<evidence type="ECO:0000313" key="12">
    <source>
        <dbReference type="EMBL" id="KAH8370201.1"/>
    </source>
</evidence>
<keyword evidence="4 9" id="KW-0812">Transmembrane</keyword>
<keyword evidence="6 9" id="KW-0472">Membrane</keyword>
<dbReference type="AlphaFoldDB" id="A0AAD4JYW9"/>
<evidence type="ECO:0000256" key="3">
    <source>
        <dbReference type="ARBA" id="ARBA00022475"/>
    </source>
</evidence>
<evidence type="ECO:0000256" key="9">
    <source>
        <dbReference type="SAM" id="Phobius"/>
    </source>
</evidence>
<protein>
    <recommendedName>
        <fullName evidence="14">Ionotropic receptor 75a</fullName>
    </recommendedName>
</protein>
<feature type="transmembrane region" description="Helical" evidence="9">
    <location>
        <begin position="366"/>
        <end position="391"/>
    </location>
</feature>
<sequence length="585" mass="67420">ALWQLAHLTQNAAIFNQYLDLNASFSQATHLQHQLVHHQLIKLGIFFDISCAQSAEVLQMANTQSLFTDHYHWLVLDRNFDFQQLQSSFANAQLLINSELTYVQPKANFSDFILYDLYNKARHLGTPLNITADRQIDCSERGCQVKRYLSDLHLRLRLQNRRYLTGITLRVNAAITSLPADAPEQQIKAFLSSHDDIYRDSYARLGYQTHQVLKDLLDCNYSFIFRDRWTDSELTGGLIGDLINGTVDLTTTAFLYTIGRTKYFKPLTWHSSFRSVCMFRNPRSAGAELRVTEFLEPFSWTVWLMFSALLLFTGFLLWLTFLLERRLQRQAAMETSLLTSCLLSFGAACIQGAWLLPRSTGGRMVFYAIMLTCFLMYNYYTSIVVSTLLGAPPKSSIRTIQQLADSNLEVAVEPTIYTKVYVETSEFADIRSLYRKKILNKDPKRIWLPSEQGVLMVRNNPGFVFIAESASAYVFVRKHYLPHEICELNEILLRDETSANTIIMKTSSFAELFKLCQLRLLETGVHFKHFRYWVRNKLHCYQSNVTVVVGLESAGPLFLLLLAAYVVCLFVLGLELLWHKRQLRQ</sequence>
<dbReference type="GO" id="GO:0050907">
    <property type="term" value="P:detection of chemical stimulus involved in sensory perception"/>
    <property type="evidence" value="ECO:0007669"/>
    <property type="project" value="UniProtKB-ARBA"/>
</dbReference>
<keyword evidence="7" id="KW-0675">Receptor</keyword>
<comment type="similarity">
    <text evidence="2">Belongs to the glutamate-gated ion channel (TC 1.A.10.1) family.</text>
</comment>
<dbReference type="InterPro" id="IPR057074">
    <property type="entry name" value="IR75A_N"/>
</dbReference>
<feature type="transmembrane region" description="Helical" evidence="9">
    <location>
        <begin position="557"/>
        <end position="578"/>
    </location>
</feature>
<reference evidence="12" key="1">
    <citation type="journal article" date="2021" name="Mol. Ecol. Resour.">
        <title>Phylogenomic analyses of the genus Drosophila reveals genomic signals of climate adaptation.</title>
        <authorList>
            <person name="Li F."/>
            <person name="Rane R.V."/>
            <person name="Luria V."/>
            <person name="Xiong Z."/>
            <person name="Chen J."/>
            <person name="Li Z."/>
            <person name="Catullo R.A."/>
            <person name="Griffin P.C."/>
            <person name="Schiffer M."/>
            <person name="Pearce S."/>
            <person name="Lee S.F."/>
            <person name="McElroy K."/>
            <person name="Stocker A."/>
            <person name="Shirriffs J."/>
            <person name="Cockerell F."/>
            <person name="Coppin C."/>
            <person name="Sgro C.M."/>
            <person name="Karger A."/>
            <person name="Cain J.W."/>
            <person name="Weber J.A."/>
            <person name="Santpere G."/>
            <person name="Kirschner M.W."/>
            <person name="Hoffmann A.A."/>
            <person name="Oakeshott J.G."/>
            <person name="Zhang G."/>
        </authorList>
    </citation>
    <scope>NUCLEOTIDE SEQUENCE</scope>
    <source>
        <strain evidence="12">BGI-SZ-2011g</strain>
    </source>
</reference>
<evidence type="ECO:0000313" key="13">
    <source>
        <dbReference type="Proteomes" id="UP001200034"/>
    </source>
</evidence>
<keyword evidence="3" id="KW-1003">Cell membrane</keyword>
<proteinExistence type="inferred from homology"/>
<keyword evidence="13" id="KW-1185">Reference proteome</keyword>
<dbReference type="Gene3D" id="1.10.287.70">
    <property type="match status" value="1"/>
</dbReference>
<dbReference type="Pfam" id="PF00060">
    <property type="entry name" value="Lig_chan"/>
    <property type="match status" value="1"/>
</dbReference>
<dbReference type="SUPFAM" id="SSF53850">
    <property type="entry name" value="Periplasmic binding protein-like II"/>
    <property type="match status" value="1"/>
</dbReference>
<comment type="caution">
    <text evidence="12">The sequence shown here is derived from an EMBL/GenBank/DDBJ whole genome shotgun (WGS) entry which is preliminary data.</text>
</comment>
<comment type="subcellular location">
    <subcellularLocation>
        <location evidence="1">Cell membrane</location>
        <topology evidence="1">Multi-pass membrane protein</topology>
    </subcellularLocation>
</comment>
<dbReference type="InterPro" id="IPR052192">
    <property type="entry name" value="Insect_Ionotropic_Sensory_Rcpt"/>
</dbReference>
<evidence type="ECO:0000256" key="5">
    <source>
        <dbReference type="ARBA" id="ARBA00022989"/>
    </source>
</evidence>
<feature type="non-terminal residue" evidence="12">
    <location>
        <position position="585"/>
    </location>
</feature>
<keyword evidence="5 9" id="KW-1133">Transmembrane helix</keyword>
<dbReference type="EMBL" id="JAJJHW010002585">
    <property type="protein sequence ID" value="KAH8370201.1"/>
    <property type="molecule type" value="Genomic_DNA"/>
</dbReference>
<dbReference type="GO" id="GO:0005886">
    <property type="term" value="C:plasma membrane"/>
    <property type="evidence" value="ECO:0007669"/>
    <property type="project" value="UniProtKB-SubCell"/>
</dbReference>
<dbReference type="PANTHER" id="PTHR42643">
    <property type="entry name" value="IONOTROPIC RECEPTOR 20A-RELATED"/>
    <property type="match status" value="1"/>
</dbReference>
<evidence type="ECO:0000259" key="11">
    <source>
        <dbReference type="Pfam" id="PF24576"/>
    </source>
</evidence>
<evidence type="ECO:0000256" key="2">
    <source>
        <dbReference type="ARBA" id="ARBA00008685"/>
    </source>
</evidence>
<evidence type="ECO:0000256" key="1">
    <source>
        <dbReference type="ARBA" id="ARBA00004651"/>
    </source>
</evidence>
<feature type="domain" description="Ionotropic glutamate receptor C-terminal" evidence="10">
    <location>
        <begin position="299"/>
        <end position="535"/>
    </location>
</feature>
<gene>
    <name evidence="12" type="ORF">KR093_002602</name>
</gene>
<feature type="transmembrane region" description="Helical" evidence="9">
    <location>
        <begin position="335"/>
        <end position="354"/>
    </location>
</feature>